<evidence type="ECO:0000313" key="1">
    <source>
        <dbReference type="EMBL" id="KKM25090.1"/>
    </source>
</evidence>
<protein>
    <submittedName>
        <fullName evidence="1">Uncharacterized protein</fullName>
    </submittedName>
</protein>
<accession>A0A0F9LC25</accession>
<dbReference type="EMBL" id="LAZR01012789">
    <property type="protein sequence ID" value="KKM25090.1"/>
    <property type="molecule type" value="Genomic_DNA"/>
</dbReference>
<name>A0A0F9LC25_9ZZZZ</name>
<proteinExistence type="predicted"/>
<reference evidence="1" key="1">
    <citation type="journal article" date="2015" name="Nature">
        <title>Complex archaea that bridge the gap between prokaryotes and eukaryotes.</title>
        <authorList>
            <person name="Spang A."/>
            <person name="Saw J.H."/>
            <person name="Jorgensen S.L."/>
            <person name="Zaremba-Niedzwiedzka K."/>
            <person name="Martijn J."/>
            <person name="Lind A.E."/>
            <person name="van Eijk R."/>
            <person name="Schleper C."/>
            <person name="Guy L."/>
            <person name="Ettema T.J."/>
        </authorList>
    </citation>
    <scope>NUCLEOTIDE SEQUENCE</scope>
</reference>
<dbReference type="AlphaFoldDB" id="A0A0F9LC25"/>
<organism evidence="1">
    <name type="scientific">marine sediment metagenome</name>
    <dbReference type="NCBI Taxonomy" id="412755"/>
    <lineage>
        <taxon>unclassified sequences</taxon>
        <taxon>metagenomes</taxon>
        <taxon>ecological metagenomes</taxon>
    </lineage>
</organism>
<sequence>MKRVAREEDVDMVLPLLQVGYAGQEWTPGDVQAVMRAKGIHLVDTESRAYLFLNVTDLSRELGPLSPGPCTQIASLLPQHHDQKWVDEVLAPLLARGVRKVARDFPDRAALPLYCFLTPELLKFWTHIIPAEIKPRSSGQHLATLPTLQIAIDKLKGY</sequence>
<gene>
    <name evidence="1" type="ORF">LCGC14_1598480</name>
</gene>
<comment type="caution">
    <text evidence="1">The sequence shown here is derived from an EMBL/GenBank/DDBJ whole genome shotgun (WGS) entry which is preliminary data.</text>
</comment>